<dbReference type="Proteomes" id="UP000242877">
    <property type="component" value="Unassembled WGS sequence"/>
</dbReference>
<keyword evidence="1" id="KW-1133">Transmembrane helix</keyword>
<reference evidence="2 3" key="1">
    <citation type="journal article" date="2016" name="Genome Biol. Evol.">
        <title>Divergent and convergent evolution of fungal pathogenicity.</title>
        <authorList>
            <person name="Shang Y."/>
            <person name="Xiao G."/>
            <person name="Zheng P."/>
            <person name="Cen K."/>
            <person name="Zhan S."/>
            <person name="Wang C."/>
        </authorList>
    </citation>
    <scope>NUCLEOTIDE SEQUENCE [LARGE SCALE GENOMIC DNA]</scope>
    <source>
        <strain evidence="2 3">ARSEF 7405</strain>
    </source>
</reference>
<gene>
    <name evidence="2" type="ORF">AAP_05965</name>
</gene>
<comment type="caution">
    <text evidence="2">The sequence shown here is derived from an EMBL/GenBank/DDBJ whole genome shotgun (WGS) entry which is preliminary data.</text>
</comment>
<protein>
    <submittedName>
        <fullName evidence="2">Uncharacterized protein</fullName>
    </submittedName>
</protein>
<accession>A0A167V450</accession>
<sequence length="171" mass="18665">MLLNRRSLRSEAVNMLNSLDFSWQHVTYKTLASVWVLFVFYLSWLLLPEVSAIVHGLNNGSGTAGGATINPHPSPGPSSVRATQVTVVAPGATARGDDLGFSVIGTPYMRMQEICLDFELLRVPSLEHAAERPAATAENELISNRRHKGDFVPYINNLPFQNSATGSRTSI</sequence>
<feature type="transmembrane region" description="Helical" evidence="1">
    <location>
        <begin position="26"/>
        <end position="47"/>
    </location>
</feature>
<dbReference type="AlphaFoldDB" id="A0A167V450"/>
<organism evidence="2 3">
    <name type="scientific">Ascosphaera apis ARSEF 7405</name>
    <dbReference type="NCBI Taxonomy" id="392613"/>
    <lineage>
        <taxon>Eukaryota</taxon>
        <taxon>Fungi</taxon>
        <taxon>Dikarya</taxon>
        <taxon>Ascomycota</taxon>
        <taxon>Pezizomycotina</taxon>
        <taxon>Eurotiomycetes</taxon>
        <taxon>Eurotiomycetidae</taxon>
        <taxon>Onygenales</taxon>
        <taxon>Ascosphaeraceae</taxon>
        <taxon>Ascosphaera</taxon>
    </lineage>
</organism>
<keyword evidence="1" id="KW-0472">Membrane</keyword>
<dbReference type="VEuPathDB" id="FungiDB:AAP_05965"/>
<name>A0A167V450_9EURO</name>
<evidence type="ECO:0000256" key="1">
    <source>
        <dbReference type="SAM" id="Phobius"/>
    </source>
</evidence>
<dbReference type="EMBL" id="AZGZ01000040">
    <property type="protein sequence ID" value="KZZ87019.1"/>
    <property type="molecule type" value="Genomic_DNA"/>
</dbReference>
<evidence type="ECO:0000313" key="2">
    <source>
        <dbReference type="EMBL" id="KZZ87019.1"/>
    </source>
</evidence>
<keyword evidence="3" id="KW-1185">Reference proteome</keyword>
<proteinExistence type="predicted"/>
<evidence type="ECO:0000313" key="3">
    <source>
        <dbReference type="Proteomes" id="UP000242877"/>
    </source>
</evidence>
<keyword evidence="1" id="KW-0812">Transmembrane</keyword>
<dbReference type="OrthoDB" id="5373426at2759"/>